<dbReference type="CDD" id="cd00082">
    <property type="entry name" value="HisKA"/>
    <property type="match status" value="1"/>
</dbReference>
<feature type="domain" description="CheB-type methylesterase" evidence="12">
    <location>
        <begin position="29"/>
        <end position="206"/>
    </location>
</feature>
<name>A0A1I1N4F3_9BACT</name>
<feature type="domain" description="Histidine kinase" evidence="9">
    <location>
        <begin position="1446"/>
        <end position="1650"/>
    </location>
</feature>
<keyword evidence="3" id="KW-0489">Methyltransferase</keyword>
<dbReference type="GO" id="GO:0008984">
    <property type="term" value="F:protein-glutamate methylesterase activity"/>
    <property type="evidence" value="ECO:0007669"/>
    <property type="project" value="InterPro"/>
</dbReference>
<feature type="region of interest" description="Disordered" evidence="8">
    <location>
        <begin position="1"/>
        <end position="20"/>
    </location>
</feature>
<dbReference type="Pfam" id="PF03705">
    <property type="entry name" value="CheR_N"/>
    <property type="match status" value="1"/>
</dbReference>
<dbReference type="Pfam" id="PF01339">
    <property type="entry name" value="CheB_methylest"/>
    <property type="match status" value="1"/>
</dbReference>
<dbReference type="InterPro" id="IPR035909">
    <property type="entry name" value="CheB_C"/>
</dbReference>
<dbReference type="InterPro" id="IPR003661">
    <property type="entry name" value="HisK_dim/P_dom"/>
</dbReference>
<dbReference type="SMART" id="SM00387">
    <property type="entry name" value="HATPase_c"/>
    <property type="match status" value="1"/>
</dbReference>
<dbReference type="InterPro" id="IPR000014">
    <property type="entry name" value="PAS"/>
</dbReference>
<dbReference type="Pfam" id="PF00512">
    <property type="entry name" value="HisKA"/>
    <property type="match status" value="1"/>
</dbReference>
<dbReference type="CDD" id="cd00130">
    <property type="entry name" value="PAS"/>
    <property type="match status" value="2"/>
</dbReference>
<dbReference type="InterPro" id="IPR035965">
    <property type="entry name" value="PAS-like_dom_sf"/>
</dbReference>
<comment type="catalytic activity">
    <reaction evidence="1">
        <text>ATP + protein L-histidine = ADP + protein N-phospho-L-histidine.</text>
        <dbReference type="EC" id="2.7.13.3"/>
    </reaction>
</comment>
<dbReference type="GO" id="GO:0008983">
    <property type="term" value="F:protein-glutamate O-methyltransferase activity"/>
    <property type="evidence" value="ECO:0007669"/>
    <property type="project" value="UniProtKB-EC"/>
</dbReference>
<evidence type="ECO:0000256" key="2">
    <source>
        <dbReference type="ARBA" id="ARBA00001541"/>
    </source>
</evidence>
<evidence type="ECO:0000259" key="10">
    <source>
        <dbReference type="PROSITE" id="PS50112"/>
    </source>
</evidence>
<accession>A0A1I1N4F3</accession>
<dbReference type="GO" id="GO:0005737">
    <property type="term" value="C:cytoplasm"/>
    <property type="evidence" value="ECO:0007669"/>
    <property type="project" value="InterPro"/>
</dbReference>
<reference evidence="14 15" key="1">
    <citation type="submission" date="2016-10" db="EMBL/GenBank/DDBJ databases">
        <authorList>
            <person name="de Groot N.N."/>
        </authorList>
    </citation>
    <scope>NUCLEOTIDE SEQUENCE [LARGE SCALE GENOMIC DNA]</scope>
    <source>
        <strain evidence="14 15">DSM 26130</strain>
    </source>
</reference>
<dbReference type="PROSITE" id="PS50122">
    <property type="entry name" value="CHEB"/>
    <property type="match status" value="1"/>
</dbReference>
<evidence type="ECO:0000256" key="1">
    <source>
        <dbReference type="ARBA" id="ARBA00000085"/>
    </source>
</evidence>
<dbReference type="InterPro" id="IPR029063">
    <property type="entry name" value="SAM-dependent_MTases_sf"/>
</dbReference>
<evidence type="ECO:0000259" key="9">
    <source>
        <dbReference type="PROSITE" id="PS50109"/>
    </source>
</evidence>
<dbReference type="NCBIfam" id="TIGR00229">
    <property type="entry name" value="sensory_box"/>
    <property type="match status" value="2"/>
</dbReference>
<dbReference type="PANTHER" id="PTHR24422">
    <property type="entry name" value="CHEMOTAXIS PROTEIN METHYLTRANSFERASE"/>
    <property type="match status" value="1"/>
</dbReference>
<dbReference type="GO" id="GO:0000156">
    <property type="term" value="F:phosphorelay response regulator activity"/>
    <property type="evidence" value="ECO:0007669"/>
    <property type="project" value="InterPro"/>
</dbReference>
<evidence type="ECO:0000259" key="13">
    <source>
        <dbReference type="PROSITE" id="PS50123"/>
    </source>
</evidence>
<dbReference type="InterPro" id="IPR013656">
    <property type="entry name" value="PAS_4"/>
</dbReference>
<feature type="coiled-coil region" evidence="7">
    <location>
        <begin position="669"/>
        <end position="756"/>
    </location>
</feature>
<organism evidence="14 15">
    <name type="scientific">Spirosoma endophyticum</name>
    <dbReference type="NCBI Taxonomy" id="662367"/>
    <lineage>
        <taxon>Bacteria</taxon>
        <taxon>Pseudomonadati</taxon>
        <taxon>Bacteroidota</taxon>
        <taxon>Cytophagia</taxon>
        <taxon>Cytophagales</taxon>
        <taxon>Cytophagaceae</taxon>
        <taxon>Spirosoma</taxon>
    </lineage>
</organism>
<evidence type="ECO:0000256" key="7">
    <source>
        <dbReference type="SAM" id="Coils"/>
    </source>
</evidence>
<evidence type="ECO:0000259" key="12">
    <source>
        <dbReference type="PROSITE" id="PS50122"/>
    </source>
</evidence>
<dbReference type="InterPro" id="IPR036097">
    <property type="entry name" value="HisK_dim/P_sf"/>
</dbReference>
<dbReference type="Proteomes" id="UP000198598">
    <property type="component" value="Unassembled WGS sequence"/>
</dbReference>
<protein>
    <submittedName>
        <fullName evidence="14">PAS domain-containing protein</fullName>
    </submittedName>
</protein>
<feature type="domain" description="PAS" evidence="10">
    <location>
        <begin position="1160"/>
        <end position="1206"/>
    </location>
</feature>
<dbReference type="Pfam" id="PF08448">
    <property type="entry name" value="PAS_4"/>
    <property type="match status" value="1"/>
</dbReference>
<dbReference type="SMART" id="SM00138">
    <property type="entry name" value="MeTrc"/>
    <property type="match status" value="1"/>
</dbReference>
<dbReference type="InterPro" id="IPR001610">
    <property type="entry name" value="PAC"/>
</dbReference>
<dbReference type="STRING" id="662367.SAMN05216167_102704"/>
<dbReference type="GO" id="GO:0006935">
    <property type="term" value="P:chemotaxis"/>
    <property type="evidence" value="ECO:0007669"/>
    <property type="project" value="UniProtKB-UniRule"/>
</dbReference>
<feature type="active site" evidence="6">
    <location>
        <position position="156"/>
    </location>
</feature>
<dbReference type="Gene3D" id="1.10.155.10">
    <property type="entry name" value="Chemotaxis receptor methyltransferase CheR, N-terminal domain"/>
    <property type="match status" value="1"/>
</dbReference>
<gene>
    <name evidence="14" type="ORF">SAMN05216167_102704</name>
</gene>
<dbReference type="InterPro" id="IPR022641">
    <property type="entry name" value="CheR_N"/>
</dbReference>
<dbReference type="Gene3D" id="3.30.565.10">
    <property type="entry name" value="Histidine kinase-like ATPase, C-terminal domain"/>
    <property type="match status" value="1"/>
</dbReference>
<evidence type="ECO:0000256" key="6">
    <source>
        <dbReference type="PROSITE-ProRule" id="PRU00050"/>
    </source>
</evidence>
<dbReference type="RefSeq" id="WP_245776571.1">
    <property type="nucleotide sequence ID" value="NZ_FOLQ01000002.1"/>
</dbReference>
<keyword evidence="6" id="KW-0145">Chemotaxis</keyword>
<evidence type="ECO:0000313" key="14">
    <source>
        <dbReference type="EMBL" id="SFC88670.1"/>
    </source>
</evidence>
<dbReference type="PROSITE" id="PS50113">
    <property type="entry name" value="PAC"/>
    <property type="match status" value="1"/>
</dbReference>
<proteinExistence type="predicted"/>
<keyword evidence="6" id="KW-0378">Hydrolase</keyword>
<dbReference type="InterPro" id="IPR000700">
    <property type="entry name" value="PAS-assoc_C"/>
</dbReference>
<feature type="domain" description="CheR-type methyltransferase" evidence="13">
    <location>
        <begin position="224"/>
        <end position="496"/>
    </location>
</feature>
<dbReference type="InterPro" id="IPR000780">
    <property type="entry name" value="CheR_MeTrfase"/>
</dbReference>
<dbReference type="SUPFAM" id="SSF55874">
    <property type="entry name" value="ATPase domain of HSP90 chaperone/DNA topoisomerase II/histidine kinase"/>
    <property type="match status" value="1"/>
</dbReference>
<evidence type="ECO:0000313" key="15">
    <source>
        <dbReference type="Proteomes" id="UP000198598"/>
    </source>
</evidence>
<dbReference type="InterPro" id="IPR005467">
    <property type="entry name" value="His_kinase_dom"/>
</dbReference>
<dbReference type="InterPro" id="IPR000673">
    <property type="entry name" value="Sig_transdc_resp-reg_Me-estase"/>
</dbReference>
<dbReference type="SUPFAM" id="SSF52738">
    <property type="entry name" value="Methylesterase CheB, C-terminal domain"/>
    <property type="match status" value="1"/>
</dbReference>
<dbReference type="PANTHER" id="PTHR24422:SF27">
    <property type="entry name" value="PROTEIN-GLUTAMATE O-METHYLTRANSFERASE"/>
    <property type="match status" value="1"/>
</dbReference>
<dbReference type="Gene3D" id="3.40.50.150">
    <property type="entry name" value="Vaccinia Virus protein VP39"/>
    <property type="match status" value="1"/>
</dbReference>
<dbReference type="Gene3D" id="3.30.450.20">
    <property type="entry name" value="PAS domain"/>
    <property type="match status" value="5"/>
</dbReference>
<evidence type="ECO:0000256" key="3">
    <source>
        <dbReference type="ARBA" id="ARBA00022603"/>
    </source>
</evidence>
<dbReference type="Gene3D" id="3.40.50.180">
    <property type="entry name" value="Methylesterase CheB, C-terminal domain"/>
    <property type="match status" value="1"/>
</dbReference>
<dbReference type="GO" id="GO:0032259">
    <property type="term" value="P:methylation"/>
    <property type="evidence" value="ECO:0007669"/>
    <property type="project" value="UniProtKB-KW"/>
</dbReference>
<dbReference type="PRINTS" id="PR00996">
    <property type="entry name" value="CHERMTFRASE"/>
</dbReference>
<dbReference type="CDD" id="cd16434">
    <property type="entry name" value="CheB-CheR_fusion"/>
    <property type="match status" value="1"/>
</dbReference>
<dbReference type="PROSITE" id="PS50112">
    <property type="entry name" value="PAS"/>
    <property type="match status" value="1"/>
</dbReference>
<dbReference type="Pfam" id="PF01739">
    <property type="entry name" value="CheR"/>
    <property type="match status" value="1"/>
</dbReference>
<dbReference type="GO" id="GO:0000155">
    <property type="term" value="F:phosphorelay sensor kinase activity"/>
    <property type="evidence" value="ECO:0007669"/>
    <property type="project" value="InterPro"/>
</dbReference>
<sequence>MRIPYGNKVAKKESNTDSAPKAKTKAVPIVAIGASAGGLEAVSELLKHLSPTTGLAYVYIQHLDPTYESALSEILGRVTKMPVIQAEHLQPVKPNQVYVIPPDKDMEVIDGVLTLEQRQRAGRSTIYMPIDGFFASLAERQRDGAIGVLLSGTNSDGTIGLKAIKAAGGITFAQDETATFQNMPKAAISEGVVDMVLSPAEIADELDRLSKQSDIFQQTTVAESLEDLPIAADEDLRTIIAFLRRIVGVDFSHYKVTTIQRRIIRRMLLYKLGTLGEYAKYLEQNTAEAHILYNDLLINVTNFFRDADTMDYLEKVLFPQLVKSKPAREPIRVWVPACSTGEEAYSLAILLLEVLGDRASSTAIHIFATDLSESAIAKARTGIYSRSQMLDVSPKRLHRFFTRTEEHYRINKAVRDLCVFAPHNVFKDPPFSRLDLVSCRNMLIYTDNVLQRKAIATFHYALNPKGFLVLGKSETVGSSGALFSQVEKNYKIYARKNDVVSRVNFEMNPRPAMDRLLELDQKAGRMADYEPPKATMKATNPPGNDLDKIVDNLLLTQFTPASVVVNQDLEILLFRGATSLFLEPSPGKASLNLLKMARPSLAFDLRSTVHKAQKSGQSVRKTGLEIQIKDKTHYVAIEAIPLKTELEERLFLVLFEEIIPAVVIETPTAHSRNQRIKQLEDELKNLREDMRSIIEEQEASNEELQSANEEIVSSNEELQSINEELETSKEEIESTNEELLTINQELQVRNDQLSEAYGYSEAIFGTIREATLVLDKDLRVKSANRAFYKTFRLREEDTEGYLIYELDNRQWDFAQLRNLLENVINQDISIQGFEVTHQFQNIGEKVLRLNARKVVYQQRQEAILLAIEDITDHKQAQLLLEERQAWFRNIADNAPMLIWVAGPDKQYTFLNRAWLAYTDHPIDQEAGQGWVQNIHPSDRTGYLDAFNEHFSRREPFTTEYRLRRHDGEYRWIVEQATPTFGPDNIFSGYIGSCTDIHLQKTLNQELDRRVYERTNELQQTNSKLSQANNLMGSIFDNAPVAITLFEAVRERSSQSVDTPYQSGPSKIIDFNMVQVNSRSASFMNRSVDDLRRHSYRTLFAGSTEARHFDVYVQVVETGLPVVQEIAYERNGQYDWHWVSITRFGDGFLSVSLDITDRKRAEEQLRTLVNNTPDIITRWNRELKLLFANTAFEDKTGSPLADLLGKTNQQMGQSTAVAGPYMEKLRQTFQTGSEQVHYNSFQTPEGEAHYFSQMVPEFAPDGSVQSVLAIGRNITDLEQAQKQNERYAENLQAVLNSSPAAICFFKGVRNDNNELIDFKLVVCNQKFSQLVDLLPGQAIDQLIGHSVSDLSINLWQENTFEKLRRVRETEETVYEERYDEKQDRWMSIALNRYDDGVVLTGLDISLIKQAERQQEYWLNELEKSNDSLQTLVQIRQQLRERGEFLRSTSHDLRGNFGIIQGAATLLDMASSEEERSQILDILQRNMKQATQMLSELLDFSRLEAGQEQRLVSTLDVAMLLKGLIDSVRPLADERNLRLEGEGDSPLIVDGDSVKIHRIAQNLLLNALKYTVTGDVRVQWGDAPTAHKWQLTITDTGPGLDWIGQSEGHTSSGEGIGLMIVRQLCDLLDVQMDVVSEAGVGTRFQLIFPRQYP</sequence>
<dbReference type="InterPro" id="IPR013655">
    <property type="entry name" value="PAS_fold_3"/>
</dbReference>
<dbReference type="SUPFAM" id="SSF55785">
    <property type="entry name" value="PYP-like sensor domain (PAS domain)"/>
    <property type="match status" value="5"/>
</dbReference>
<dbReference type="SUPFAM" id="SSF47757">
    <property type="entry name" value="Chemotaxis receptor methyltransferase CheR, N-terminal domain"/>
    <property type="match status" value="1"/>
</dbReference>
<dbReference type="InterPro" id="IPR022642">
    <property type="entry name" value="CheR_C"/>
</dbReference>
<dbReference type="SUPFAM" id="SSF47384">
    <property type="entry name" value="Homodimeric domain of signal transducing histidine kinase"/>
    <property type="match status" value="1"/>
</dbReference>
<dbReference type="SMART" id="SM00086">
    <property type="entry name" value="PAC"/>
    <property type="match status" value="3"/>
</dbReference>
<dbReference type="Pfam" id="PF02518">
    <property type="entry name" value="HATPase_c"/>
    <property type="match status" value="1"/>
</dbReference>
<comment type="catalytic activity">
    <reaction evidence="2">
        <text>L-glutamyl-[protein] + S-adenosyl-L-methionine = [protein]-L-glutamate 5-O-methyl ester + S-adenosyl-L-homocysteine</text>
        <dbReference type="Rhea" id="RHEA:24452"/>
        <dbReference type="Rhea" id="RHEA-COMP:10208"/>
        <dbReference type="Rhea" id="RHEA-COMP:10311"/>
        <dbReference type="ChEBI" id="CHEBI:29973"/>
        <dbReference type="ChEBI" id="CHEBI:57856"/>
        <dbReference type="ChEBI" id="CHEBI:59789"/>
        <dbReference type="ChEBI" id="CHEBI:82795"/>
        <dbReference type="EC" id="2.1.1.80"/>
    </reaction>
</comment>
<dbReference type="InterPro" id="IPR050903">
    <property type="entry name" value="Bact_Chemotaxis_MeTrfase"/>
</dbReference>
<dbReference type="Gene3D" id="1.10.287.130">
    <property type="match status" value="1"/>
</dbReference>
<dbReference type="InterPro" id="IPR036804">
    <property type="entry name" value="CheR_N_sf"/>
</dbReference>
<dbReference type="Pfam" id="PF13188">
    <property type="entry name" value="PAS_8"/>
    <property type="match status" value="1"/>
</dbReference>
<dbReference type="FunFam" id="3.30.450.20:FF:000099">
    <property type="entry name" value="Sensory box sensor histidine kinase"/>
    <property type="match status" value="1"/>
</dbReference>
<keyword evidence="7" id="KW-0175">Coiled coil</keyword>
<evidence type="ECO:0000256" key="4">
    <source>
        <dbReference type="ARBA" id="ARBA00022679"/>
    </source>
</evidence>
<keyword evidence="15" id="KW-1185">Reference proteome</keyword>
<feature type="active site" evidence="6">
    <location>
        <position position="62"/>
    </location>
</feature>
<feature type="domain" description="PAC" evidence="11">
    <location>
        <begin position="956"/>
        <end position="1008"/>
    </location>
</feature>
<evidence type="ECO:0000256" key="8">
    <source>
        <dbReference type="SAM" id="MobiDB-lite"/>
    </source>
</evidence>
<dbReference type="SUPFAM" id="SSF53335">
    <property type="entry name" value="S-adenosyl-L-methionine-dependent methyltransferases"/>
    <property type="match status" value="1"/>
</dbReference>
<evidence type="ECO:0000256" key="5">
    <source>
        <dbReference type="ARBA" id="ARBA00022691"/>
    </source>
</evidence>
<keyword evidence="4" id="KW-0808">Transferase</keyword>
<feature type="active site" evidence="6">
    <location>
        <position position="35"/>
    </location>
</feature>
<keyword evidence="5" id="KW-0949">S-adenosyl-L-methionine</keyword>
<dbReference type="Pfam" id="PF08447">
    <property type="entry name" value="PAS_3"/>
    <property type="match status" value="1"/>
</dbReference>
<dbReference type="PROSITE" id="PS50123">
    <property type="entry name" value="CHER"/>
    <property type="match status" value="1"/>
</dbReference>
<dbReference type="PROSITE" id="PS50109">
    <property type="entry name" value="HIS_KIN"/>
    <property type="match status" value="1"/>
</dbReference>
<dbReference type="EMBL" id="FOLQ01000002">
    <property type="protein sequence ID" value="SFC88670.1"/>
    <property type="molecule type" value="Genomic_DNA"/>
</dbReference>
<dbReference type="SMART" id="SM00388">
    <property type="entry name" value="HisKA"/>
    <property type="match status" value="1"/>
</dbReference>
<evidence type="ECO:0000259" key="11">
    <source>
        <dbReference type="PROSITE" id="PS50113"/>
    </source>
</evidence>
<dbReference type="InterPro" id="IPR036890">
    <property type="entry name" value="HATPase_C_sf"/>
</dbReference>
<dbReference type="InterPro" id="IPR003594">
    <property type="entry name" value="HATPase_dom"/>
</dbReference>
<dbReference type="SMART" id="SM00091">
    <property type="entry name" value="PAS"/>
    <property type="match status" value="4"/>
</dbReference>